<keyword evidence="9" id="KW-0675">Receptor</keyword>
<dbReference type="Gene3D" id="2.10.10.10">
    <property type="entry name" value="Fibronectin, type II, collagen-binding"/>
    <property type="match status" value="1"/>
</dbReference>
<evidence type="ECO:0000313" key="15">
    <source>
        <dbReference type="Ensembl" id="ENSSPUP00000022322.1"/>
    </source>
</evidence>
<sequence length="1391" mass="160274">MLWKWVSKGHLLNIGRSTCLGLNVSNQEQPLGIFECDSKHYSLWWNCHGKEVVGASQYNLAAEKNQFIVAKRLSNHNWKPYMSHGEDLCEHPFRETYTLLGNSLGLPCVFPFKHNNKWYHECTSDSREDGLYWCATTGYYEHDEKWGFCPNAETDCDIFWEKNPDTQVCYQFNLLSILSWNKARVACQMQGADLLSLTDMTEQKYISDLSERLNTKGILLWIGLNQLDEAAGWQWSDGAPLALVNWRSNSTDRSLGKHQCGVLNSKLQHDWQSYECESGLPYICKKYLNSTKHDTFDVWKYYPTHCETGWYPYNRNCYKLHKEEENWNDASLSCQTDNSTLISISSLADKHLTYYLLHCNLFTGKVTETWIGLKSNTTPILFKWSDGSSVTFTNWHKQEPNVFQRTTQLCVSAQQSEGCWKVKRCEEIFFYICEKEGHFDAVSSPSKTRCSQGWERHAGYCYKIDKTPRSFEHASSGYYCPPSLVTVINRFEQAFLNSMIGNLVQSDNTYFWIALQDQNSTGEYSWVTAEGKNPPVTYTNWNKYQPRHAGGCVVMRGEKYLGYWEVKNCSSFQALSLCKKGVPSYGENKTDFEEPIDSCVFGWESESHLQSCYKVFHNEKVLMKRSWEEAEALCQDFGAHLASFTHIYEEDFLNKLLNTMFDRVEERHFWIGFNKRNPLSGGSWEWSDGTPVISGFLQNIYIEDDTRNCAAFKANRTVFPLHCDAKREWICKIPKGVRPKIPEWYIHEPPWFYYQGAEYLFHTSASDWITFEFVCGWLHGSIATIHSSHEQEFIQSKIKKVTSQNLLQILPFAAFLCRWRDGSQLLYQNWDKERSLNGKDQECGFISTQTGFWGAENCNVPLPCICKRDHIRTIEREISKDKSHRGICPKGWLYFGFKCFLVQIPKDPSHLNSWYSAQTFCNRYEGSLASIENEVEQAFITMNLYGQLTSVWMGLQSDDYEKWMLGKFGGYSNWLPAGVIHSLRDNSASVQEQVPLCTLILNNPNFHLTGKWYLESCQKGYGFVCQKSQDTSQHVINASEMYPIPDTLEYGNRTYKLIHGNMTWYRALKTCVANGAELVSIMDYYHQSFLTVIVNRLGHAHWIGLFTSDNGLSFEWSDGTKSLFTSWEDEESKSLGNCVYIDINGHWRSTDCERPLQGAVCHVPHKRKVIEYRGLCAETTVPWIKFKNSCYSFSTVLESTNFDAAFEFCKEQGSNLLTIKDEEENSFLLEELESFGSSVQMIWLNIQVVTNNDTVVWLDGSPINYSNWGVREPELDHLKGNVCIALRTTDGVWQLSPCREKKGFVCKMDTGIDAAIQSDKASDHGIVALAVIGSLLVAAAVSTFLWYLYKHNSLFSRVSWLRHTYYTDSNSEIPMLEESILLSNHDTNGEL</sequence>
<dbReference type="GO" id="GO:0072593">
    <property type="term" value="P:reactive oxygen species metabolic process"/>
    <property type="evidence" value="ECO:0007669"/>
    <property type="project" value="Ensembl"/>
</dbReference>
<evidence type="ECO:0000256" key="5">
    <source>
        <dbReference type="ARBA" id="ARBA00022737"/>
    </source>
</evidence>
<dbReference type="GO" id="GO:0005886">
    <property type="term" value="C:plasma membrane"/>
    <property type="evidence" value="ECO:0007669"/>
    <property type="project" value="Ensembl"/>
</dbReference>
<dbReference type="GO" id="GO:0006898">
    <property type="term" value="P:receptor-mediated endocytosis"/>
    <property type="evidence" value="ECO:0007669"/>
    <property type="project" value="Ensembl"/>
</dbReference>
<evidence type="ECO:0000256" key="2">
    <source>
        <dbReference type="ARBA" id="ARBA00022583"/>
    </source>
</evidence>
<dbReference type="FunFam" id="3.10.100.10:FF:000038">
    <property type="entry name" value="Secretory phospholipase A2 receptor"/>
    <property type="match status" value="1"/>
</dbReference>
<dbReference type="Gene3D" id="3.10.100.10">
    <property type="entry name" value="Mannose-Binding Protein A, subunit A"/>
    <property type="match status" value="8"/>
</dbReference>
<dbReference type="InterPro" id="IPR001304">
    <property type="entry name" value="C-type_lectin-like"/>
</dbReference>
<gene>
    <name evidence="15" type="primary">PLA2R1</name>
</gene>
<dbReference type="InterPro" id="IPR000772">
    <property type="entry name" value="Ricin_B_lectin"/>
</dbReference>
<dbReference type="GO" id="GO:0090399">
    <property type="term" value="P:replicative senescence"/>
    <property type="evidence" value="ECO:0007669"/>
    <property type="project" value="Ensembl"/>
</dbReference>
<dbReference type="Ensembl" id="ENSSPUT00000023788.1">
    <property type="protein sequence ID" value="ENSSPUP00000022322.1"/>
    <property type="gene ID" value="ENSSPUG00000017117.1"/>
</dbReference>
<dbReference type="FunFam" id="2.10.10.10:FF:000001">
    <property type="entry name" value="Fibronectin 1a isoform 1"/>
    <property type="match status" value="1"/>
</dbReference>
<evidence type="ECO:0000256" key="9">
    <source>
        <dbReference type="ARBA" id="ARBA00023170"/>
    </source>
</evidence>
<keyword evidence="16" id="KW-1185">Reference proteome</keyword>
<dbReference type="PROSITE" id="PS50041">
    <property type="entry name" value="C_TYPE_LECTIN_2"/>
    <property type="match status" value="8"/>
</dbReference>
<comment type="subcellular location">
    <subcellularLocation>
        <location evidence="1">Membrane</location>
        <topology evidence="1">Single-pass membrane protein</topology>
    </subcellularLocation>
</comment>
<dbReference type="CDD" id="cd00037">
    <property type="entry name" value="CLECT"/>
    <property type="match status" value="8"/>
</dbReference>
<evidence type="ECO:0000256" key="10">
    <source>
        <dbReference type="ARBA" id="ARBA00023180"/>
    </source>
</evidence>
<reference evidence="15" key="1">
    <citation type="submission" date="2025-08" db="UniProtKB">
        <authorList>
            <consortium name="Ensembl"/>
        </authorList>
    </citation>
    <scope>IDENTIFICATION</scope>
</reference>
<evidence type="ECO:0000256" key="6">
    <source>
        <dbReference type="ARBA" id="ARBA00022989"/>
    </source>
</evidence>
<feature type="domain" description="C-type lectin" evidence="13">
    <location>
        <begin position="1186"/>
        <end position="1307"/>
    </location>
</feature>
<feature type="domain" description="C-type lectin" evidence="13">
    <location>
        <begin position="169"/>
        <end position="285"/>
    </location>
</feature>
<accession>A0A8D0LBA3</accession>
<feature type="disulfide bond" evidence="11">
    <location>
        <begin position="108"/>
        <end position="134"/>
    </location>
</feature>
<dbReference type="GO" id="GO:1904635">
    <property type="term" value="P:positive regulation of podocyte apoptotic process"/>
    <property type="evidence" value="ECO:0007669"/>
    <property type="project" value="Ensembl"/>
</dbReference>
<dbReference type="GO" id="GO:0001819">
    <property type="term" value="P:positive regulation of cytokine production"/>
    <property type="evidence" value="ECO:0007669"/>
    <property type="project" value="Ensembl"/>
</dbReference>
<feature type="disulfide bond" evidence="11">
    <location>
        <begin position="122"/>
        <end position="149"/>
    </location>
</feature>
<dbReference type="InterPro" id="IPR050111">
    <property type="entry name" value="C-type_lectin/snaclec_domain"/>
</dbReference>
<evidence type="ECO:0000259" key="13">
    <source>
        <dbReference type="PROSITE" id="PS50041"/>
    </source>
</evidence>
<dbReference type="GO" id="GO:0009986">
    <property type="term" value="C:cell surface"/>
    <property type="evidence" value="ECO:0007669"/>
    <property type="project" value="Ensembl"/>
</dbReference>
<keyword evidence="8 11" id="KW-1015">Disulfide bond</keyword>
<evidence type="ECO:0000256" key="8">
    <source>
        <dbReference type="ARBA" id="ARBA00023157"/>
    </source>
</evidence>
<dbReference type="Pfam" id="PF00059">
    <property type="entry name" value="Lectin_C"/>
    <property type="match status" value="8"/>
</dbReference>
<protein>
    <submittedName>
        <fullName evidence="15">Phospholipase A2 receptor 1</fullName>
    </submittedName>
</protein>
<dbReference type="InterPro" id="IPR016186">
    <property type="entry name" value="C-type_lectin-like/link_sf"/>
</dbReference>
<dbReference type="InterPro" id="IPR000562">
    <property type="entry name" value="FN_type2_dom"/>
</dbReference>
<feature type="transmembrane region" description="Helical" evidence="12">
    <location>
        <begin position="1326"/>
        <end position="1349"/>
    </location>
</feature>
<feature type="domain" description="C-type lectin" evidence="13">
    <location>
        <begin position="457"/>
        <end position="570"/>
    </location>
</feature>
<keyword evidence="2" id="KW-0254">Endocytosis</keyword>
<dbReference type="GeneTree" id="ENSGT01050000244842"/>
<dbReference type="SMART" id="SM00034">
    <property type="entry name" value="CLECT"/>
    <property type="match status" value="8"/>
</dbReference>
<keyword evidence="4" id="KW-0732">Signal</keyword>
<dbReference type="FunFam" id="3.10.100.10:FF:000034">
    <property type="entry name" value="secretory phospholipase A2 receptor"/>
    <property type="match status" value="1"/>
</dbReference>
<evidence type="ECO:0000256" key="3">
    <source>
        <dbReference type="ARBA" id="ARBA00022692"/>
    </source>
</evidence>
<dbReference type="FunFam" id="3.10.100.10:FF:000018">
    <property type="entry name" value="Mannose receptor, C type 2"/>
    <property type="match status" value="1"/>
</dbReference>
<reference evidence="15" key="2">
    <citation type="submission" date="2025-09" db="UniProtKB">
        <authorList>
            <consortium name="Ensembl"/>
        </authorList>
    </citation>
    <scope>IDENTIFICATION</scope>
</reference>
<dbReference type="Pfam" id="PF24562">
    <property type="entry name" value="CysR_MRC2_N"/>
    <property type="match status" value="1"/>
</dbReference>
<dbReference type="GO" id="GO:0090403">
    <property type="term" value="P:oxidative stress-induced premature senescence"/>
    <property type="evidence" value="ECO:0007669"/>
    <property type="project" value="Ensembl"/>
</dbReference>
<dbReference type="PROSITE" id="PS00615">
    <property type="entry name" value="C_TYPE_LECTIN_1"/>
    <property type="match status" value="1"/>
</dbReference>
<feature type="domain" description="C-type lectin" evidence="13">
    <location>
        <begin position="608"/>
        <end position="732"/>
    </location>
</feature>
<evidence type="ECO:0000259" key="14">
    <source>
        <dbReference type="PROSITE" id="PS51092"/>
    </source>
</evidence>
<evidence type="ECO:0000256" key="11">
    <source>
        <dbReference type="PROSITE-ProRule" id="PRU00479"/>
    </source>
</evidence>
<dbReference type="Proteomes" id="UP000694392">
    <property type="component" value="Unplaced"/>
</dbReference>
<organism evidence="15 16">
    <name type="scientific">Sphenodon punctatus</name>
    <name type="common">Tuatara</name>
    <name type="synonym">Hatteria punctata</name>
    <dbReference type="NCBI Taxonomy" id="8508"/>
    <lineage>
        <taxon>Eukaryota</taxon>
        <taxon>Metazoa</taxon>
        <taxon>Chordata</taxon>
        <taxon>Craniata</taxon>
        <taxon>Vertebrata</taxon>
        <taxon>Euteleostomi</taxon>
        <taxon>Lepidosauria</taxon>
        <taxon>Sphenodontia</taxon>
        <taxon>Sphenodontidae</taxon>
        <taxon>Sphenodon</taxon>
    </lineage>
</organism>
<dbReference type="SMART" id="SM00059">
    <property type="entry name" value="FN2"/>
    <property type="match status" value="1"/>
</dbReference>
<dbReference type="GO" id="GO:0090238">
    <property type="term" value="P:positive regulation of arachidonate secretion"/>
    <property type="evidence" value="ECO:0007669"/>
    <property type="project" value="Ensembl"/>
</dbReference>
<dbReference type="OMA" id="GGDICEH"/>
<evidence type="ECO:0000256" key="12">
    <source>
        <dbReference type="SAM" id="Phobius"/>
    </source>
</evidence>
<feature type="domain" description="Fibronectin type-II" evidence="14">
    <location>
        <begin position="103"/>
        <end position="151"/>
    </location>
</feature>
<evidence type="ECO:0000256" key="4">
    <source>
        <dbReference type="ARBA" id="ARBA00022729"/>
    </source>
</evidence>
<feature type="domain" description="C-type lectin" evidence="13">
    <location>
        <begin position="313"/>
        <end position="434"/>
    </location>
</feature>
<evidence type="ECO:0000256" key="7">
    <source>
        <dbReference type="ARBA" id="ARBA00023136"/>
    </source>
</evidence>
<keyword evidence="5" id="KW-0677">Repeat</keyword>
<dbReference type="GO" id="GO:0043517">
    <property type="term" value="P:positive regulation of DNA damage response, signal transduction by p53 class mediator"/>
    <property type="evidence" value="ECO:0007669"/>
    <property type="project" value="Ensembl"/>
</dbReference>
<dbReference type="SUPFAM" id="SSF56436">
    <property type="entry name" value="C-type lectin-like"/>
    <property type="match status" value="8"/>
</dbReference>
<evidence type="ECO:0000313" key="16">
    <source>
        <dbReference type="Proteomes" id="UP000694392"/>
    </source>
</evidence>
<dbReference type="GO" id="GO:0043235">
    <property type="term" value="C:receptor complex"/>
    <property type="evidence" value="ECO:0007669"/>
    <property type="project" value="Ensembl"/>
</dbReference>
<dbReference type="PRINTS" id="PR00013">
    <property type="entry name" value="FNTYPEII"/>
</dbReference>
<dbReference type="CDD" id="cd00062">
    <property type="entry name" value="FN2"/>
    <property type="match status" value="1"/>
</dbReference>
<dbReference type="PROSITE" id="PS50231">
    <property type="entry name" value="RICIN_B_LECTIN"/>
    <property type="match status" value="1"/>
</dbReference>
<keyword evidence="10" id="KW-0325">Glycoprotein</keyword>
<dbReference type="FunFam" id="3.10.100.10:FF:000032">
    <property type="entry name" value="Secretory phospholipase A2 receptor"/>
    <property type="match status" value="1"/>
</dbReference>
<dbReference type="GO" id="GO:0043274">
    <property type="term" value="F:phospholipase binding"/>
    <property type="evidence" value="ECO:0007669"/>
    <property type="project" value="Ensembl"/>
</dbReference>
<proteinExistence type="predicted"/>
<name>A0A8D0LBA3_SPHPU</name>
<feature type="domain" description="C-type lectin" evidence="13">
    <location>
        <begin position="1050"/>
        <end position="1154"/>
    </location>
</feature>
<dbReference type="InterPro" id="IPR036943">
    <property type="entry name" value="FN_type2_sf"/>
</dbReference>
<dbReference type="PROSITE" id="PS51092">
    <property type="entry name" value="FN2_2"/>
    <property type="match status" value="1"/>
</dbReference>
<dbReference type="Gene3D" id="2.80.10.50">
    <property type="match status" value="1"/>
</dbReference>
<feature type="domain" description="C-type lectin" evidence="13">
    <location>
        <begin position="754"/>
        <end position="867"/>
    </location>
</feature>
<dbReference type="SUPFAM" id="SSF50370">
    <property type="entry name" value="Ricin B-like lectins"/>
    <property type="match status" value="1"/>
</dbReference>
<evidence type="ECO:0000256" key="1">
    <source>
        <dbReference type="ARBA" id="ARBA00004167"/>
    </source>
</evidence>
<keyword evidence="3 12" id="KW-0812">Transmembrane</keyword>
<keyword evidence="6 12" id="KW-1133">Transmembrane helix</keyword>
<dbReference type="InterPro" id="IPR018378">
    <property type="entry name" value="C-type_lectin_CS"/>
</dbReference>
<dbReference type="InterPro" id="IPR016187">
    <property type="entry name" value="CTDL_fold"/>
</dbReference>
<dbReference type="InterPro" id="IPR035992">
    <property type="entry name" value="Ricin_B-like_lectins"/>
</dbReference>
<dbReference type="PANTHER" id="PTHR22803">
    <property type="entry name" value="MANNOSE, PHOSPHOLIPASE, LECTIN RECEPTOR RELATED"/>
    <property type="match status" value="1"/>
</dbReference>
<feature type="domain" description="C-type lectin" evidence="13">
    <location>
        <begin position="895"/>
        <end position="1026"/>
    </location>
</feature>
<dbReference type="Pfam" id="PF00040">
    <property type="entry name" value="fn2"/>
    <property type="match status" value="1"/>
</dbReference>
<keyword evidence="7 12" id="KW-0472">Membrane</keyword>